<keyword evidence="2" id="KW-1185">Reference proteome</keyword>
<dbReference type="Proteomes" id="UP000789706">
    <property type="component" value="Unassembled WGS sequence"/>
</dbReference>
<organism evidence="1 2">
    <name type="scientific">Diversispora eburnea</name>
    <dbReference type="NCBI Taxonomy" id="1213867"/>
    <lineage>
        <taxon>Eukaryota</taxon>
        <taxon>Fungi</taxon>
        <taxon>Fungi incertae sedis</taxon>
        <taxon>Mucoromycota</taxon>
        <taxon>Glomeromycotina</taxon>
        <taxon>Glomeromycetes</taxon>
        <taxon>Diversisporales</taxon>
        <taxon>Diversisporaceae</taxon>
        <taxon>Diversispora</taxon>
    </lineage>
</organism>
<comment type="caution">
    <text evidence="1">The sequence shown here is derived from an EMBL/GenBank/DDBJ whole genome shotgun (WGS) entry which is preliminary data.</text>
</comment>
<reference evidence="1" key="1">
    <citation type="submission" date="2021-06" db="EMBL/GenBank/DDBJ databases">
        <authorList>
            <person name="Kallberg Y."/>
            <person name="Tangrot J."/>
            <person name="Rosling A."/>
        </authorList>
    </citation>
    <scope>NUCLEOTIDE SEQUENCE</scope>
    <source>
        <strain evidence="1">AZ414A</strain>
    </source>
</reference>
<accession>A0A9N9BKP2</accession>
<evidence type="ECO:0000313" key="1">
    <source>
        <dbReference type="EMBL" id="CAG8567287.1"/>
    </source>
</evidence>
<gene>
    <name evidence="1" type="ORF">DEBURN_LOCUS7893</name>
</gene>
<name>A0A9N9BKP2_9GLOM</name>
<sequence>MCNDINQIDYNVGNDEQLQFYYQLDSLMSQRGFTSTARNVARGTWNIHGTRNISCFAL</sequence>
<protein>
    <submittedName>
        <fullName evidence="1">5045_t:CDS:1</fullName>
    </submittedName>
</protein>
<dbReference type="OrthoDB" id="2404209at2759"/>
<dbReference type="EMBL" id="CAJVPK010001043">
    <property type="protein sequence ID" value="CAG8567287.1"/>
    <property type="molecule type" value="Genomic_DNA"/>
</dbReference>
<proteinExistence type="predicted"/>
<evidence type="ECO:0000313" key="2">
    <source>
        <dbReference type="Proteomes" id="UP000789706"/>
    </source>
</evidence>
<dbReference type="AlphaFoldDB" id="A0A9N9BKP2"/>